<evidence type="ECO:0000313" key="13">
    <source>
        <dbReference type="EMBL" id="CAH0401363.1"/>
    </source>
</evidence>
<dbReference type="SMART" id="SM00559">
    <property type="entry name" value="Ku78"/>
    <property type="match status" value="1"/>
</dbReference>
<dbReference type="InterPro" id="IPR047087">
    <property type="entry name" value="KU70_core_dom"/>
</dbReference>
<evidence type="ECO:0000256" key="5">
    <source>
        <dbReference type="ARBA" id="ARBA00022801"/>
    </source>
</evidence>
<dbReference type="EMBL" id="OU963912">
    <property type="protein sequence ID" value="CAH0401363.1"/>
    <property type="molecule type" value="Genomic_DNA"/>
</dbReference>
<dbReference type="Gene3D" id="1.10.1600.10">
    <property type="match status" value="1"/>
</dbReference>
<dbReference type="InterPro" id="IPR005160">
    <property type="entry name" value="Ku_C"/>
</dbReference>
<evidence type="ECO:0000256" key="9">
    <source>
        <dbReference type="ARBA" id="ARBA00023172"/>
    </source>
</evidence>
<dbReference type="InterPro" id="IPR006164">
    <property type="entry name" value="DNA_bd_Ku70/Ku80"/>
</dbReference>
<dbReference type="InterPro" id="IPR005161">
    <property type="entry name" value="Ku_N"/>
</dbReference>
<evidence type="ECO:0000313" key="14">
    <source>
        <dbReference type="Proteomes" id="UP001153292"/>
    </source>
</evidence>
<keyword evidence="8" id="KW-0238">DNA-binding</keyword>
<name>A0ABN8B0Y6_CHISP</name>
<comment type="similarity">
    <text evidence="2">Belongs to the ku70 family.</text>
</comment>
<keyword evidence="5" id="KW-0378">Hydrolase</keyword>
<dbReference type="Gene3D" id="3.40.50.410">
    <property type="entry name" value="von Willebrand factor, type A domain"/>
    <property type="match status" value="1"/>
</dbReference>
<dbReference type="PANTHER" id="PTHR12604">
    <property type="entry name" value="KU AUTOANTIGEN DNA HELICASE"/>
    <property type="match status" value="1"/>
</dbReference>
<dbReference type="Pfam" id="PF02735">
    <property type="entry name" value="Ku"/>
    <property type="match status" value="1"/>
</dbReference>
<dbReference type="PIRSF" id="PIRSF003033">
    <property type="entry name" value="Ku70"/>
    <property type="match status" value="1"/>
</dbReference>
<evidence type="ECO:0000256" key="7">
    <source>
        <dbReference type="ARBA" id="ARBA00022840"/>
    </source>
</evidence>
<evidence type="ECO:0000256" key="11">
    <source>
        <dbReference type="ARBA" id="ARBA00023242"/>
    </source>
</evidence>
<gene>
    <name evidence="13" type="ORF">CHILSU_LOCUS4587</name>
</gene>
<keyword evidence="6" id="KW-0347">Helicase</keyword>
<dbReference type="PANTHER" id="PTHR12604:SF2">
    <property type="entry name" value="X-RAY REPAIR CROSS-COMPLEMENTING PROTEIN 6"/>
    <property type="match status" value="1"/>
</dbReference>
<evidence type="ECO:0000256" key="4">
    <source>
        <dbReference type="ARBA" id="ARBA00022763"/>
    </source>
</evidence>
<dbReference type="InterPro" id="IPR016194">
    <property type="entry name" value="SPOC-like_C_dom_sf"/>
</dbReference>
<evidence type="ECO:0000256" key="6">
    <source>
        <dbReference type="ARBA" id="ARBA00022806"/>
    </source>
</evidence>
<organism evidence="13 14">
    <name type="scientific">Chilo suppressalis</name>
    <name type="common">Asiatic rice borer moth</name>
    <dbReference type="NCBI Taxonomy" id="168631"/>
    <lineage>
        <taxon>Eukaryota</taxon>
        <taxon>Metazoa</taxon>
        <taxon>Ecdysozoa</taxon>
        <taxon>Arthropoda</taxon>
        <taxon>Hexapoda</taxon>
        <taxon>Insecta</taxon>
        <taxon>Pterygota</taxon>
        <taxon>Neoptera</taxon>
        <taxon>Endopterygota</taxon>
        <taxon>Lepidoptera</taxon>
        <taxon>Glossata</taxon>
        <taxon>Ditrysia</taxon>
        <taxon>Pyraloidea</taxon>
        <taxon>Crambidae</taxon>
        <taxon>Crambinae</taxon>
        <taxon>Chilo</taxon>
    </lineage>
</organism>
<evidence type="ECO:0000256" key="3">
    <source>
        <dbReference type="ARBA" id="ARBA00022741"/>
    </source>
</evidence>
<dbReference type="Proteomes" id="UP001153292">
    <property type="component" value="Chromosome 19"/>
</dbReference>
<dbReference type="InterPro" id="IPR036465">
    <property type="entry name" value="vWFA_dom_sf"/>
</dbReference>
<sequence>MDSDEEKEDFHAWRGVPGTIILINVFNSMQNESATRSHVATCRLIRHHLRQANTHYVGVCLYGTSDSDSSNFGSQNVFEVFPLSLPNLDDFKKLQNINITSYSQNKTLIMSDALWHCSKMFANCKKQLVTRTVLLLTTLDVPPIQTDRDPTYSRVKEMVKSDIEIKIINVASNDNTPHEFYKEFLIDVSGNHDVKLPRPVWDHQEIENLMYKQSHRNLAIAQLMFEIGEGLEIGIGVYSLLKSNSKPKKDDLDRDTNALVTTVTKTQKVSIECKSSDNSMDVDEDESENKKLPLLKSELIHYQTYGKEKIEFTDKEKNMISNPFGPPMMKLLGFKPASMMRKEKWYYKSSYFLFPNENTVEGSTKAFKGLHKACIDTSVVAICVLCTRVNSRPNIVALSPCSHPLGLDIEIGFDIIRIPFMEQVRQLSIEESEENMDIPQAHKAIMSDVINKLRFDYKPDTFENPVYQSQFRAIEAIALGDEEMEPYIDTTKTDPDKFNDIKGDLFQDIFGPFGATATKRTTTTKESGTTSKKGKTVKDIEVGVLQDRLKNKQIDGYNITQLKQILSSKDIPNLKSIGKLKKNELVELVYEHFG</sequence>
<comment type="subcellular location">
    <subcellularLocation>
        <location evidence="1">Nucleus</location>
    </subcellularLocation>
</comment>
<protein>
    <recommendedName>
        <fullName evidence="12">Ku domain-containing protein</fullName>
    </recommendedName>
</protein>
<keyword evidence="3" id="KW-0547">Nucleotide-binding</keyword>
<dbReference type="Pfam" id="PF03731">
    <property type="entry name" value="Ku_N"/>
    <property type="match status" value="1"/>
</dbReference>
<evidence type="ECO:0000256" key="10">
    <source>
        <dbReference type="ARBA" id="ARBA00023204"/>
    </source>
</evidence>
<proteinExistence type="inferred from homology"/>
<dbReference type="InterPro" id="IPR027388">
    <property type="entry name" value="Ku70_bridge/pillars_dom_sf"/>
</dbReference>
<dbReference type="Gene3D" id="4.10.970.10">
    <property type="entry name" value="Ku70, bridge and pillars"/>
    <property type="match status" value="1"/>
</dbReference>
<evidence type="ECO:0000259" key="12">
    <source>
        <dbReference type="SMART" id="SM00559"/>
    </source>
</evidence>
<evidence type="ECO:0000256" key="8">
    <source>
        <dbReference type="ARBA" id="ARBA00023125"/>
    </source>
</evidence>
<feature type="domain" description="Ku" evidence="12">
    <location>
        <begin position="291"/>
        <end position="437"/>
    </location>
</feature>
<evidence type="ECO:0000256" key="2">
    <source>
        <dbReference type="ARBA" id="ARBA00005240"/>
    </source>
</evidence>
<dbReference type="CDD" id="cd00788">
    <property type="entry name" value="KU70"/>
    <property type="match status" value="1"/>
</dbReference>
<accession>A0ABN8B0Y6</accession>
<keyword evidence="7" id="KW-0067">ATP-binding</keyword>
<keyword evidence="9" id="KW-0233">DNA recombination</keyword>
<reference evidence="13" key="1">
    <citation type="submission" date="2021-12" db="EMBL/GenBank/DDBJ databases">
        <authorList>
            <person name="King R."/>
        </authorList>
    </citation>
    <scope>NUCLEOTIDE SEQUENCE</scope>
</reference>
<dbReference type="SUPFAM" id="SSF53300">
    <property type="entry name" value="vWA-like"/>
    <property type="match status" value="1"/>
</dbReference>
<dbReference type="Gene3D" id="2.40.290.10">
    <property type="match status" value="1"/>
</dbReference>
<evidence type="ECO:0000256" key="1">
    <source>
        <dbReference type="ARBA" id="ARBA00004123"/>
    </source>
</evidence>
<keyword evidence="11" id="KW-0539">Nucleus</keyword>
<keyword evidence="10" id="KW-0234">DNA repair</keyword>
<keyword evidence="4" id="KW-0227">DNA damage</keyword>
<dbReference type="NCBIfam" id="TIGR00578">
    <property type="entry name" value="ku70"/>
    <property type="match status" value="1"/>
</dbReference>
<dbReference type="InterPro" id="IPR006165">
    <property type="entry name" value="Ku70"/>
</dbReference>
<keyword evidence="14" id="KW-1185">Reference proteome</keyword>
<dbReference type="SUPFAM" id="SSF100939">
    <property type="entry name" value="SPOC domain-like"/>
    <property type="match status" value="1"/>
</dbReference>
<dbReference type="Pfam" id="PF03730">
    <property type="entry name" value="Ku_C"/>
    <property type="match status" value="1"/>
</dbReference>